<dbReference type="Proteomes" id="UP000228921">
    <property type="component" value="Unassembled WGS sequence"/>
</dbReference>
<dbReference type="AlphaFoldDB" id="A0A2M8NZ53"/>
<keyword evidence="6 7" id="KW-0472">Membrane</keyword>
<feature type="transmembrane region" description="Helical" evidence="7">
    <location>
        <begin position="231"/>
        <end position="247"/>
    </location>
</feature>
<evidence type="ECO:0000256" key="5">
    <source>
        <dbReference type="ARBA" id="ARBA00022989"/>
    </source>
</evidence>
<name>A0A2M8NZ53_9CHLR</name>
<dbReference type="GO" id="GO:0000030">
    <property type="term" value="F:mannosyltransferase activity"/>
    <property type="evidence" value="ECO:0007669"/>
    <property type="project" value="InterPro"/>
</dbReference>
<gene>
    <name evidence="9" type="ORF">CUN51_07105</name>
</gene>
<dbReference type="GO" id="GO:0006493">
    <property type="term" value="P:protein O-linked glycosylation"/>
    <property type="evidence" value="ECO:0007669"/>
    <property type="project" value="InterPro"/>
</dbReference>
<evidence type="ECO:0000256" key="2">
    <source>
        <dbReference type="ARBA" id="ARBA00022676"/>
    </source>
</evidence>
<organism evidence="9 10">
    <name type="scientific">Candidatus Thermofonsia Clade 1 bacterium</name>
    <dbReference type="NCBI Taxonomy" id="2364210"/>
    <lineage>
        <taxon>Bacteria</taxon>
        <taxon>Bacillati</taxon>
        <taxon>Chloroflexota</taxon>
        <taxon>Candidatus Thermofontia</taxon>
        <taxon>Candidatus Thermofonsia Clade 1</taxon>
    </lineage>
</organism>
<feature type="transmembrane region" description="Helical" evidence="7">
    <location>
        <begin position="122"/>
        <end position="142"/>
    </location>
</feature>
<feature type="transmembrane region" description="Helical" evidence="7">
    <location>
        <begin position="385"/>
        <end position="405"/>
    </location>
</feature>
<dbReference type="GO" id="GO:0016020">
    <property type="term" value="C:membrane"/>
    <property type="evidence" value="ECO:0007669"/>
    <property type="project" value="InterPro"/>
</dbReference>
<comment type="caution">
    <text evidence="9">The sequence shown here is derived from an EMBL/GenBank/DDBJ whole genome shotgun (WGS) entry which is preliminary data.</text>
</comment>
<proteinExistence type="predicted"/>
<protein>
    <recommendedName>
        <fullName evidence="8">ArnT-like N-terminal domain-containing protein</fullName>
    </recommendedName>
</protein>
<feature type="transmembrane region" description="Helical" evidence="7">
    <location>
        <begin position="177"/>
        <end position="195"/>
    </location>
</feature>
<dbReference type="EMBL" id="PGTK01000008">
    <property type="protein sequence ID" value="PJF30570.1"/>
    <property type="molecule type" value="Genomic_DNA"/>
</dbReference>
<evidence type="ECO:0000256" key="7">
    <source>
        <dbReference type="SAM" id="Phobius"/>
    </source>
</evidence>
<keyword evidence="3" id="KW-0808">Transferase</keyword>
<dbReference type="InterPro" id="IPR003342">
    <property type="entry name" value="ArnT-like_N"/>
</dbReference>
<feature type="transmembrane region" description="Helical" evidence="7">
    <location>
        <begin position="357"/>
        <end position="378"/>
    </location>
</feature>
<reference evidence="9 10" key="1">
    <citation type="submission" date="2017-11" db="EMBL/GenBank/DDBJ databases">
        <title>Evolution of Phototrophy in the Chloroflexi Phylum Driven by Horizontal Gene Transfer.</title>
        <authorList>
            <person name="Ward L.M."/>
            <person name="Hemp J."/>
            <person name="Shih P.M."/>
            <person name="Mcglynn S.E."/>
            <person name="Fischer W."/>
        </authorList>
    </citation>
    <scope>NUCLEOTIDE SEQUENCE [LARGE SCALE GENOMIC DNA]</scope>
    <source>
        <strain evidence="9">CP2_2F</strain>
    </source>
</reference>
<feature type="domain" description="ArnT-like N-terminal" evidence="8">
    <location>
        <begin position="109"/>
        <end position="242"/>
    </location>
</feature>
<evidence type="ECO:0000313" key="10">
    <source>
        <dbReference type="Proteomes" id="UP000228921"/>
    </source>
</evidence>
<keyword evidence="4 7" id="KW-0812">Transmembrane</keyword>
<evidence type="ECO:0000256" key="6">
    <source>
        <dbReference type="ARBA" id="ARBA00023136"/>
    </source>
</evidence>
<accession>A0A2M8NZ53</accession>
<dbReference type="GO" id="GO:0012505">
    <property type="term" value="C:endomembrane system"/>
    <property type="evidence" value="ECO:0007669"/>
    <property type="project" value="UniProtKB-SubCell"/>
</dbReference>
<comment type="subcellular location">
    <subcellularLocation>
        <location evidence="1">Endomembrane system</location>
        <topology evidence="1">Multi-pass membrane protein</topology>
    </subcellularLocation>
</comment>
<feature type="transmembrane region" description="Helical" evidence="7">
    <location>
        <begin position="411"/>
        <end position="432"/>
    </location>
</feature>
<evidence type="ECO:0000256" key="1">
    <source>
        <dbReference type="ARBA" id="ARBA00004127"/>
    </source>
</evidence>
<dbReference type="Pfam" id="PF02366">
    <property type="entry name" value="PMT"/>
    <property type="match status" value="1"/>
</dbReference>
<feature type="transmembrane region" description="Helical" evidence="7">
    <location>
        <begin position="259"/>
        <end position="275"/>
    </location>
</feature>
<evidence type="ECO:0000256" key="3">
    <source>
        <dbReference type="ARBA" id="ARBA00022679"/>
    </source>
</evidence>
<keyword evidence="5 7" id="KW-1133">Transmembrane helix</keyword>
<keyword evidence="2" id="KW-0328">Glycosyltransferase</keyword>
<evidence type="ECO:0000259" key="8">
    <source>
        <dbReference type="Pfam" id="PF02366"/>
    </source>
</evidence>
<evidence type="ECO:0000256" key="4">
    <source>
        <dbReference type="ARBA" id="ARBA00022692"/>
    </source>
</evidence>
<sequence>MPDSRKRLADVAFVLALMLYVLLGTPQVPPHGDEYMHIALARDFFLLRDQGAAALAYIPPVEVDTLQYLRLLNGTIHKNAVGLLWALSGRSPESLPNIYAWAMPLEWNIANGNVPSQDELNLARWASAIFAALAVVPMFMLGWHLRLRALAYPAALLYALHPVILLNGRRAMLEGSLIFFSLFSLYWLVALIVAEHSATARGFMVKLPAWARYGGLGVLIGLTVASKHTGVIVAGAALMAALITGLVRDSPPRPLRPLLWVSFAGIVGAVTWFALSPHLWNAPLEAIRAIFAMRSQLLSIQASDPTLAHPDLGARLLAILTQPFLSAPQYFESPAWAGILDEQIAAYQRSATNGWDWGALIGGVLTGLALFGGLTLLIEARRRNLIAWAVLLWAGATFLASVSVPVNWQRYYLPLTLVAIILAAEGLGRLLVRREKPTSEGGT</sequence>
<evidence type="ECO:0000313" key="9">
    <source>
        <dbReference type="EMBL" id="PJF30570.1"/>
    </source>
</evidence>
<feature type="transmembrane region" description="Helical" evidence="7">
    <location>
        <begin position="149"/>
        <end position="165"/>
    </location>
</feature>